<dbReference type="EMBL" id="CP034205">
    <property type="protein sequence ID" value="QBZ57187.1"/>
    <property type="molecule type" value="Genomic_DNA"/>
</dbReference>
<reference evidence="1 2" key="1">
    <citation type="journal article" date="2019" name="Mol. Biol. Evol.">
        <title>Blast fungal genomes show frequent chromosomal changes, gene gains and losses, and effector gene turnover.</title>
        <authorList>
            <person name="Gomez Luciano L.B."/>
            <person name="Jason Tsai I."/>
            <person name="Chuma I."/>
            <person name="Tosa Y."/>
            <person name="Chen Y.H."/>
            <person name="Li J.Y."/>
            <person name="Li M.Y."/>
            <person name="Jade Lu M.Y."/>
            <person name="Nakayashiki H."/>
            <person name="Li W.H."/>
        </authorList>
    </citation>
    <scope>NUCLEOTIDE SEQUENCE [LARGE SCALE GENOMIC DNA]</scope>
    <source>
        <strain evidence="1">MZ5-1-6</strain>
    </source>
</reference>
<accession>A0A4P7N3X3</accession>
<gene>
    <name evidence="1" type="ORF">PoMZ_02111</name>
</gene>
<dbReference type="Proteomes" id="UP000294847">
    <property type="component" value="Chromosome 2"/>
</dbReference>
<dbReference type="AlphaFoldDB" id="A0A4P7N3X3"/>
<sequence length="223" mass="24895">MYGGGAKAHRKLDNPLSTRLQIDETHYSSLLAHLIVLTPPYPTIPYAQASHSFCGLRWMTTSSTYLIEKFPTYFVGTGSAAAAFARKIRRHCFKFQAQVGAELPQLKDKGFLPSSQRSWCVEINRPSPIRRQPRKPATRHALCLGRSRLFAIALPERIILILPPPSQICLQVGDPWMICIRQGKTRSALSVHTRAASLDMVVSVDGLRVCSAYSQSIVTIYSR</sequence>
<name>A0A4P7N3X3_PYROR</name>
<proteinExistence type="predicted"/>
<evidence type="ECO:0000313" key="1">
    <source>
        <dbReference type="EMBL" id="QBZ57187.1"/>
    </source>
</evidence>
<organism evidence="1 2">
    <name type="scientific">Pyricularia oryzae</name>
    <name type="common">Rice blast fungus</name>
    <name type="synonym">Magnaporthe oryzae</name>
    <dbReference type="NCBI Taxonomy" id="318829"/>
    <lineage>
        <taxon>Eukaryota</taxon>
        <taxon>Fungi</taxon>
        <taxon>Dikarya</taxon>
        <taxon>Ascomycota</taxon>
        <taxon>Pezizomycotina</taxon>
        <taxon>Sordariomycetes</taxon>
        <taxon>Sordariomycetidae</taxon>
        <taxon>Magnaporthales</taxon>
        <taxon>Pyriculariaceae</taxon>
        <taxon>Pyricularia</taxon>
    </lineage>
</organism>
<protein>
    <submittedName>
        <fullName evidence="1">Uncharacterized protein</fullName>
    </submittedName>
</protein>
<evidence type="ECO:0000313" key="2">
    <source>
        <dbReference type="Proteomes" id="UP000294847"/>
    </source>
</evidence>